<accession>A0A941ESN4</accession>
<evidence type="ECO:0000259" key="11">
    <source>
        <dbReference type="Pfam" id="PF00768"/>
    </source>
</evidence>
<evidence type="ECO:0000256" key="1">
    <source>
        <dbReference type="ARBA" id="ARBA00007164"/>
    </source>
</evidence>
<reference evidence="12" key="1">
    <citation type="submission" date="2021-04" db="EMBL/GenBank/DDBJ databases">
        <title>Genome based classification of Actinospica acidithermotolerans sp. nov., an actinobacterium isolated from an Indonesian hot spring.</title>
        <authorList>
            <person name="Kusuma A.B."/>
            <person name="Putra K.E."/>
            <person name="Nafisah S."/>
            <person name="Loh J."/>
            <person name="Nouioui I."/>
            <person name="Goodfellow M."/>
        </authorList>
    </citation>
    <scope>NUCLEOTIDE SEQUENCE</scope>
    <source>
        <strain evidence="12">CSCA 57</strain>
    </source>
</reference>
<dbReference type="SUPFAM" id="SSF56601">
    <property type="entry name" value="beta-lactamase/transpeptidase-like"/>
    <property type="match status" value="1"/>
</dbReference>
<evidence type="ECO:0000313" key="13">
    <source>
        <dbReference type="Proteomes" id="UP000675781"/>
    </source>
</evidence>
<keyword evidence="13" id="KW-1185">Reference proteome</keyword>
<evidence type="ECO:0000256" key="10">
    <source>
        <dbReference type="SAM" id="Phobius"/>
    </source>
</evidence>
<feature type="domain" description="Peptidase S11 D-alanyl-D-alanine carboxypeptidase A N-terminal" evidence="11">
    <location>
        <begin position="121"/>
        <end position="311"/>
    </location>
</feature>
<keyword evidence="2" id="KW-0732">Signal</keyword>
<dbReference type="GO" id="GO:0006508">
    <property type="term" value="P:proteolysis"/>
    <property type="evidence" value="ECO:0007669"/>
    <property type="project" value="InterPro"/>
</dbReference>
<dbReference type="RefSeq" id="WP_212530931.1">
    <property type="nucleotide sequence ID" value="NZ_JAGSOG010000143.1"/>
</dbReference>
<dbReference type="InterPro" id="IPR018044">
    <property type="entry name" value="Peptidase_S11"/>
</dbReference>
<evidence type="ECO:0000256" key="5">
    <source>
        <dbReference type="ARBA" id="ARBA00022984"/>
    </source>
</evidence>
<comment type="similarity">
    <text evidence="1 9">Belongs to the peptidase S11 family.</text>
</comment>
<evidence type="ECO:0000256" key="7">
    <source>
        <dbReference type="PIRSR" id="PIRSR618044-1"/>
    </source>
</evidence>
<dbReference type="Gene3D" id="3.40.710.10">
    <property type="entry name" value="DD-peptidase/beta-lactamase superfamily"/>
    <property type="match status" value="1"/>
</dbReference>
<evidence type="ECO:0000256" key="6">
    <source>
        <dbReference type="ARBA" id="ARBA00023316"/>
    </source>
</evidence>
<keyword evidence="10" id="KW-1133">Transmembrane helix</keyword>
<evidence type="ECO:0000256" key="9">
    <source>
        <dbReference type="RuleBase" id="RU004016"/>
    </source>
</evidence>
<comment type="caution">
    <text evidence="12">The sequence shown here is derived from an EMBL/GenBank/DDBJ whole genome shotgun (WGS) entry which is preliminary data.</text>
</comment>
<protein>
    <submittedName>
        <fullName evidence="12">D-alanyl-D-alanine carboxypeptidase</fullName>
    </submittedName>
</protein>
<keyword evidence="10" id="KW-0472">Membrane</keyword>
<dbReference type="PRINTS" id="PR00725">
    <property type="entry name" value="DADACBPTASE1"/>
</dbReference>
<dbReference type="Pfam" id="PF00768">
    <property type="entry name" value="Peptidase_S11"/>
    <property type="match status" value="1"/>
</dbReference>
<keyword evidence="3" id="KW-0378">Hydrolase</keyword>
<keyword evidence="12" id="KW-0645">Protease</keyword>
<dbReference type="PANTHER" id="PTHR21581:SF33">
    <property type="entry name" value="D-ALANYL-D-ALANINE CARBOXYPEPTIDASE DACB"/>
    <property type="match status" value="1"/>
</dbReference>
<proteinExistence type="inferred from homology"/>
<dbReference type="GO" id="GO:0009252">
    <property type="term" value="P:peptidoglycan biosynthetic process"/>
    <property type="evidence" value="ECO:0007669"/>
    <property type="project" value="UniProtKB-KW"/>
</dbReference>
<feature type="active site" evidence="7">
    <location>
        <position position="195"/>
    </location>
</feature>
<dbReference type="GO" id="GO:0071555">
    <property type="term" value="P:cell wall organization"/>
    <property type="evidence" value="ECO:0007669"/>
    <property type="project" value="UniProtKB-KW"/>
</dbReference>
<evidence type="ECO:0000313" key="12">
    <source>
        <dbReference type="EMBL" id="MBR7836453.1"/>
    </source>
</evidence>
<dbReference type="AlphaFoldDB" id="A0A941ESN4"/>
<feature type="active site" description="Proton acceptor" evidence="7">
    <location>
        <position position="131"/>
    </location>
</feature>
<organism evidence="12 13">
    <name type="scientific">Actinospica durhamensis</name>
    <dbReference type="NCBI Taxonomy" id="1508375"/>
    <lineage>
        <taxon>Bacteria</taxon>
        <taxon>Bacillati</taxon>
        <taxon>Actinomycetota</taxon>
        <taxon>Actinomycetes</taxon>
        <taxon>Catenulisporales</taxon>
        <taxon>Actinospicaceae</taxon>
        <taxon>Actinospica</taxon>
    </lineage>
</organism>
<dbReference type="EMBL" id="JAGSOG010000143">
    <property type="protein sequence ID" value="MBR7836453.1"/>
    <property type="molecule type" value="Genomic_DNA"/>
</dbReference>
<gene>
    <name evidence="12" type="ORF">KDL01_24460</name>
</gene>
<keyword evidence="10" id="KW-0812">Transmembrane</keyword>
<dbReference type="InterPro" id="IPR012338">
    <property type="entry name" value="Beta-lactam/transpept-like"/>
</dbReference>
<feature type="binding site" evidence="8">
    <location>
        <position position="295"/>
    </location>
    <ligand>
        <name>substrate</name>
    </ligand>
</feature>
<evidence type="ECO:0000256" key="4">
    <source>
        <dbReference type="ARBA" id="ARBA00022960"/>
    </source>
</evidence>
<dbReference type="Proteomes" id="UP000675781">
    <property type="component" value="Unassembled WGS sequence"/>
</dbReference>
<keyword evidence="5" id="KW-0573">Peptidoglycan synthesis</keyword>
<dbReference type="PANTHER" id="PTHR21581">
    <property type="entry name" value="D-ALANYL-D-ALANINE CARBOXYPEPTIDASE"/>
    <property type="match status" value="1"/>
</dbReference>
<dbReference type="GO" id="GO:0009002">
    <property type="term" value="F:serine-type D-Ala-D-Ala carboxypeptidase activity"/>
    <property type="evidence" value="ECO:0007669"/>
    <property type="project" value="InterPro"/>
</dbReference>
<name>A0A941ESN4_9ACTN</name>
<keyword evidence="4" id="KW-0133">Cell shape</keyword>
<evidence type="ECO:0000256" key="3">
    <source>
        <dbReference type="ARBA" id="ARBA00022801"/>
    </source>
</evidence>
<keyword evidence="12" id="KW-0121">Carboxypeptidase</keyword>
<evidence type="ECO:0000256" key="2">
    <source>
        <dbReference type="ARBA" id="ARBA00022729"/>
    </source>
</evidence>
<sequence length="448" mass="46030">MVLDRLSRLAGRARRELVRTDRVPGPAFWGTRESLALGLALIVFGTLGAGLWGLTSAAHVSLLSGTRTAAQRQAAPARLVQSASGTFVYPGGSPDLVWPSAGSAAVEVVGYGLMGEKGSLDRQASIASITKTMTAYVVLKDHPLGASESGPTITLTSEMAAEYGKAIDQDESAVQVRTGEQLTERQALEAMMLASAGDMADILAIWDAGSVDAFLVKMNKQARALGMTRSDYTDPTGLAASTVSTIADQLKLAEAVQKVPALTSIVAESDASVPVAGTVHNYNEDLGEYGIDGIKTGTTAAAGSCLLFSAHYTVDGKTVTILGIVLGLAGSTGTPWSALTAAGRLVDSAEHALGTATVAAAGQTVARVEQTGSDTRQYAPAAAVKVFGWAGLEYRVAVGGTAAAPRLRVTRTGATGDAADVPLHALPHRASLAGSTVRKPESRPSTSK</sequence>
<keyword evidence="6" id="KW-0961">Cell wall biogenesis/degradation</keyword>
<dbReference type="GO" id="GO:0008360">
    <property type="term" value="P:regulation of cell shape"/>
    <property type="evidence" value="ECO:0007669"/>
    <property type="project" value="UniProtKB-KW"/>
</dbReference>
<feature type="active site" description="Acyl-ester intermediate" evidence="7">
    <location>
        <position position="128"/>
    </location>
</feature>
<dbReference type="InterPro" id="IPR001967">
    <property type="entry name" value="Peptidase_S11_N"/>
</dbReference>
<feature type="transmembrane region" description="Helical" evidence="10">
    <location>
        <begin position="35"/>
        <end position="54"/>
    </location>
</feature>
<evidence type="ECO:0000256" key="8">
    <source>
        <dbReference type="PIRSR" id="PIRSR618044-2"/>
    </source>
</evidence>